<evidence type="ECO:0000313" key="1">
    <source>
        <dbReference type="EMBL" id="AHJ62550.1"/>
    </source>
</evidence>
<proteinExistence type="predicted"/>
<dbReference type="PANTHER" id="PTHR32305">
    <property type="match status" value="1"/>
</dbReference>
<dbReference type="PANTHER" id="PTHR32305:SF15">
    <property type="entry name" value="PROTEIN RHSA-RELATED"/>
    <property type="match status" value="1"/>
</dbReference>
<name>A0AAN0VFB2_9PROT</name>
<gene>
    <name evidence="1" type="ORF">GbCGDNIH3_7147</name>
</gene>
<dbReference type="EMBL" id="CP003181">
    <property type="protein sequence ID" value="AHJ62550.1"/>
    <property type="molecule type" value="Genomic_DNA"/>
</dbReference>
<sequence>MMISTFEPALHAGTPTISVLDGRGKTVRELAWLRSPGADAAAGSADAEILISQHEYDAAGRLLSSVDPRLHVSRQTDATLAPNFAWSYDLSGRALRTESVDQGRTVVLHDAEGRPMQIVTATGLVRSYRYESADRPGRLLAVEEKEADTTVVVERLVWAESGQEAKDYNLAGQCVRHYDPAGLMELESLSLTGTVLSQSRRLLPAETEVDWREENEDDWQAALDGDAYRTTITVDAANAMLTQTDARGNRQRIVYNVAGQLESSWLTLKEGEEQVIVRSVDYTADGLTLSEEHGNGVMTEFDYDLRTTRLTEIVTRRPAASKEARLMQHLSYDYDPAGNVVSITNDAETTDFWYNQEVEPKNSYSYDTLYRLTKATGRQKLSSRQQDSRLPDLSALMAGPGACTNYSRSYSYDHAGNLTRIRHAAAKGHNYTTDIVVSNRSNRAVLQRGDLAPGDVDGLFDANGRQKALQTGQTLAWNGRGELARLTVISREEEQDDCEWYRYDSAGARIAKVSERRVGETTSRQRVIYLPGIELRVKGEGTAATEEFQVITIGGSGCAQVRVLHWERNKPADIVNDQVRYGYGNLIGSLLMELDSDGNLISQEEYYPFGGTAMWAARNQTEANYKTIRYSGKERDDSGLYYHGHRYYQPWIARWLSADPGGTVDGLNLYRYVRNNPVLLHDPDGRAPFASWFRRRVVPPILHAPGPSAPNQVPNVWQFDMSDINLRGTPTTIGYRGILLQDYATVAGKNRRFYEKQVRYIESKFKTYSAYKHQYGKSMPTQNPTVERELKRIHVQHDSVCDLDAQRVTEIATRPGGQAVLDHFNRRRTGTQSTFYSPYVSMSNSAWVALSYAKSDPFTGGTHPGRFQNQPGIVYRLLLAHDSNNNFPEHIGRSAVENDLPVRGGTRIIAWEKWAIHLQDIHNNHPMNHWVRVDRRINPDFRA</sequence>
<accession>A0AAN0VFB2</accession>
<dbReference type="KEGG" id="gbc:GbCGDNIH3_7147"/>
<organism evidence="1 2">
    <name type="scientific">Granulibacter bethesdensis</name>
    <dbReference type="NCBI Taxonomy" id="364410"/>
    <lineage>
        <taxon>Bacteria</taxon>
        <taxon>Pseudomonadati</taxon>
        <taxon>Pseudomonadota</taxon>
        <taxon>Alphaproteobacteria</taxon>
        <taxon>Acetobacterales</taxon>
        <taxon>Acetobacteraceae</taxon>
        <taxon>Granulibacter</taxon>
    </lineage>
</organism>
<dbReference type="Proteomes" id="UP000019438">
    <property type="component" value="Chromosome"/>
</dbReference>
<dbReference type="InterPro" id="IPR041508">
    <property type="entry name" value="TcC-like_repeat"/>
</dbReference>
<dbReference type="InterPro" id="IPR022385">
    <property type="entry name" value="Rhs_assc_core"/>
</dbReference>
<evidence type="ECO:0000313" key="2">
    <source>
        <dbReference type="Proteomes" id="UP000019438"/>
    </source>
</evidence>
<reference evidence="2" key="1">
    <citation type="submission" date="2012-06" db="EMBL/GenBank/DDBJ databases">
        <title>Genome analysis of multiple Granulibacter bethesdensis isolates demonstrates substantial genome diversity.</title>
        <authorList>
            <person name="Greenberg D.E."/>
            <person name="Porcella S.F."/>
            <person name="Zarember K."/>
            <person name="Zelazny A.M."/>
            <person name="Bruno D."/>
            <person name="Martens C."/>
            <person name="Barbian K.D."/>
            <person name="Jaske E."/>
            <person name="Holland S.M."/>
        </authorList>
    </citation>
    <scope>NUCLEOTIDE SEQUENCE [LARGE SCALE GENOMIC DNA]</scope>
    <source>
        <strain evidence="2">CGDNIH3</strain>
    </source>
</reference>
<dbReference type="AlphaFoldDB" id="A0AAN0VFB2"/>
<dbReference type="Gene3D" id="2.180.10.10">
    <property type="entry name" value="RHS repeat-associated core"/>
    <property type="match status" value="1"/>
</dbReference>
<evidence type="ECO:0008006" key="3">
    <source>
        <dbReference type="Google" id="ProtNLM"/>
    </source>
</evidence>
<dbReference type="InterPro" id="IPR050708">
    <property type="entry name" value="T6SS_VgrG/RHS"/>
</dbReference>
<protein>
    <recommendedName>
        <fullName evidence="3">Rhs family protein</fullName>
    </recommendedName>
</protein>
<dbReference type="Pfam" id="PF18807">
    <property type="entry name" value="TTc_toxin_rep"/>
    <property type="match status" value="1"/>
</dbReference>
<dbReference type="NCBIfam" id="TIGR03696">
    <property type="entry name" value="Rhs_assc_core"/>
    <property type="match status" value="1"/>
</dbReference>